<keyword evidence="2" id="KW-1185">Reference proteome</keyword>
<protein>
    <submittedName>
        <fullName evidence="1">Uncharacterized protein</fullName>
    </submittedName>
</protein>
<evidence type="ECO:0000313" key="1">
    <source>
        <dbReference type="EMBL" id="KAK2098185.1"/>
    </source>
</evidence>
<accession>A0ABQ9UN06</accession>
<sequence length="157" mass="17445">MSRALPARCCNHGYNSWHCGLLPERQSVLVHSHHPQLWLPHMGCLLASEYPLSEPWAPGLFHSVLGGPPSHPPEQWVLACLADSCGRVLVCHSIVQAQRHHKSPGSATLVPTDFPVWDSVSQHLDCLQTKATKTNLKMFESLLHTLTFMFTFFVCGG</sequence>
<comment type="caution">
    <text evidence="1">The sequence shown here is derived from an EMBL/GenBank/DDBJ whole genome shotgun (WGS) entry which is preliminary data.</text>
</comment>
<dbReference type="Proteomes" id="UP001266305">
    <property type="component" value="Unassembled WGS sequence"/>
</dbReference>
<organism evidence="1 2">
    <name type="scientific">Saguinus oedipus</name>
    <name type="common">Cotton-top tamarin</name>
    <name type="synonym">Oedipomidas oedipus</name>
    <dbReference type="NCBI Taxonomy" id="9490"/>
    <lineage>
        <taxon>Eukaryota</taxon>
        <taxon>Metazoa</taxon>
        <taxon>Chordata</taxon>
        <taxon>Craniata</taxon>
        <taxon>Vertebrata</taxon>
        <taxon>Euteleostomi</taxon>
        <taxon>Mammalia</taxon>
        <taxon>Eutheria</taxon>
        <taxon>Euarchontoglires</taxon>
        <taxon>Primates</taxon>
        <taxon>Haplorrhini</taxon>
        <taxon>Platyrrhini</taxon>
        <taxon>Cebidae</taxon>
        <taxon>Callitrichinae</taxon>
        <taxon>Saguinus</taxon>
    </lineage>
</organism>
<evidence type="ECO:0000313" key="2">
    <source>
        <dbReference type="Proteomes" id="UP001266305"/>
    </source>
</evidence>
<reference evidence="1 2" key="1">
    <citation type="submission" date="2023-05" db="EMBL/GenBank/DDBJ databases">
        <title>B98-5 Cell Line De Novo Hybrid Assembly: An Optical Mapping Approach.</title>
        <authorList>
            <person name="Kananen K."/>
            <person name="Auerbach J.A."/>
            <person name="Kautto E."/>
            <person name="Blachly J.S."/>
        </authorList>
    </citation>
    <scope>NUCLEOTIDE SEQUENCE [LARGE SCALE GENOMIC DNA]</scope>
    <source>
        <strain evidence="1">B95-8</strain>
        <tissue evidence="1">Cell line</tissue>
    </source>
</reference>
<gene>
    <name evidence="1" type="ORF">P7K49_023636</name>
</gene>
<dbReference type="EMBL" id="JASSZA010000011">
    <property type="protein sequence ID" value="KAK2098185.1"/>
    <property type="molecule type" value="Genomic_DNA"/>
</dbReference>
<name>A0ABQ9UN06_SAGOE</name>
<proteinExistence type="predicted"/>